<dbReference type="EC" id="1.3.5.2" evidence="6 12"/>
<keyword evidence="9" id="KW-0288">FMN</keyword>
<dbReference type="NCBIfam" id="NF003652">
    <property type="entry name" value="PRK05286.2-5"/>
    <property type="match status" value="1"/>
</dbReference>
<comment type="cofactor">
    <cofactor evidence="1">
        <name>FMN</name>
        <dbReference type="ChEBI" id="CHEBI:58210"/>
    </cofactor>
</comment>
<comment type="catalytic activity">
    <reaction evidence="11">
        <text>(S)-dihydroorotate + a quinone = orotate + a quinol</text>
        <dbReference type="Rhea" id="RHEA:30187"/>
        <dbReference type="ChEBI" id="CHEBI:24646"/>
        <dbReference type="ChEBI" id="CHEBI:30839"/>
        <dbReference type="ChEBI" id="CHEBI:30864"/>
        <dbReference type="ChEBI" id="CHEBI:132124"/>
        <dbReference type="EC" id="1.3.5.2"/>
    </reaction>
</comment>
<comment type="caution">
    <text evidence="14">The sequence shown here is derived from an EMBL/GenBank/DDBJ whole genome shotgun (WGS) entry which is preliminary data.</text>
</comment>
<keyword evidence="10" id="KW-0665">Pyrimidine biosynthesis</keyword>
<evidence type="ECO:0000256" key="6">
    <source>
        <dbReference type="ARBA" id="ARBA00012791"/>
    </source>
</evidence>
<evidence type="ECO:0000256" key="10">
    <source>
        <dbReference type="ARBA" id="ARBA00022975"/>
    </source>
</evidence>
<keyword evidence="14" id="KW-0560">Oxidoreductase</keyword>
<evidence type="ECO:0000256" key="4">
    <source>
        <dbReference type="ARBA" id="ARBA00005161"/>
    </source>
</evidence>
<keyword evidence="8" id="KW-0285">Flavoprotein</keyword>
<dbReference type="InterPro" id="IPR005720">
    <property type="entry name" value="Dihydroorotate_DH_cat"/>
</dbReference>
<dbReference type="GO" id="GO:0106430">
    <property type="term" value="F:dihydroorotate dehydrogenase (quinone) activity"/>
    <property type="evidence" value="ECO:0007669"/>
    <property type="project" value="UniProtKB-EC"/>
</dbReference>
<comment type="subcellular location">
    <subcellularLocation>
        <location evidence="3">Membrane</location>
    </subcellularLocation>
</comment>
<organism evidence="14 15">
    <name type="scientific">Reyranella humidisoli</name>
    <dbReference type="NCBI Taxonomy" id="2849149"/>
    <lineage>
        <taxon>Bacteria</taxon>
        <taxon>Pseudomonadati</taxon>
        <taxon>Pseudomonadota</taxon>
        <taxon>Alphaproteobacteria</taxon>
        <taxon>Hyphomicrobiales</taxon>
        <taxon>Reyranellaceae</taxon>
        <taxon>Reyranella</taxon>
    </lineage>
</organism>
<evidence type="ECO:0000313" key="14">
    <source>
        <dbReference type="EMBL" id="MBU8877011.1"/>
    </source>
</evidence>
<evidence type="ECO:0000259" key="13">
    <source>
        <dbReference type="Pfam" id="PF01180"/>
    </source>
</evidence>
<sequence>MAVWYPLLDLALSRLDAEAAHGLAIRALKSGLLPGDRRADPPSLTTKIWGRSLPNPIGLAAGFDKNAEVADAMLAQGFGLVEIGSVTPRPQEGNPRPRLFRLPEDRGVINRMGFPGHGLEAARARLAARPRRGFVGVNIGANKDSTDRAADYVTGCVALAPYADYLVCNVSSPNTPGLRNLQGRMELAGLLKRVQDAIAAKPVPLVVKIAPDASDDDLDDIVFVCRDLKLDGIIIGNTTLSRPPTLRSQRRGETGGLSGAPLTALSTEVLRKTAQRTERQFPLIGCGGIGSGADAYAKIRAGAALVQLYSAMVYEGPPLIRRIKDELAALLARDGFSSVSDAVGADVRR</sequence>
<accession>A0ABS6IRN6</accession>
<dbReference type="PANTHER" id="PTHR48109:SF4">
    <property type="entry name" value="DIHYDROOROTATE DEHYDROGENASE (QUINONE), MITOCHONDRIAL"/>
    <property type="match status" value="1"/>
</dbReference>
<evidence type="ECO:0000256" key="11">
    <source>
        <dbReference type="ARBA" id="ARBA00048639"/>
    </source>
</evidence>
<dbReference type="NCBIfam" id="TIGR01036">
    <property type="entry name" value="pyrD_sub2"/>
    <property type="match status" value="1"/>
</dbReference>
<keyword evidence="15" id="KW-1185">Reference proteome</keyword>
<dbReference type="RefSeq" id="WP_216966360.1">
    <property type="nucleotide sequence ID" value="NZ_JAHOPB010000003.1"/>
</dbReference>
<dbReference type="Pfam" id="PF01180">
    <property type="entry name" value="DHO_dh"/>
    <property type="match status" value="1"/>
</dbReference>
<dbReference type="PROSITE" id="PS00912">
    <property type="entry name" value="DHODEHASE_2"/>
    <property type="match status" value="1"/>
</dbReference>
<comment type="pathway">
    <text evidence="4">Pyrimidine metabolism; UMP biosynthesis via de novo pathway; orotate from (S)-dihydroorotate (quinone route): step 1/1.</text>
</comment>
<dbReference type="Proteomes" id="UP000727907">
    <property type="component" value="Unassembled WGS sequence"/>
</dbReference>
<evidence type="ECO:0000313" key="15">
    <source>
        <dbReference type="Proteomes" id="UP000727907"/>
    </source>
</evidence>
<comment type="similarity">
    <text evidence="5">Belongs to the dihydroorotate dehydrogenase family. Type 2 subfamily.</text>
</comment>
<proteinExistence type="inferred from homology"/>
<evidence type="ECO:0000256" key="9">
    <source>
        <dbReference type="ARBA" id="ARBA00022643"/>
    </source>
</evidence>
<evidence type="ECO:0000256" key="3">
    <source>
        <dbReference type="ARBA" id="ARBA00004370"/>
    </source>
</evidence>
<evidence type="ECO:0000256" key="7">
    <source>
        <dbReference type="ARBA" id="ARBA00018366"/>
    </source>
</evidence>
<evidence type="ECO:0000256" key="12">
    <source>
        <dbReference type="NCBIfam" id="TIGR01036"/>
    </source>
</evidence>
<dbReference type="PIRSF" id="PIRSF000164">
    <property type="entry name" value="DHO_oxidase"/>
    <property type="match status" value="1"/>
</dbReference>
<evidence type="ECO:0000256" key="1">
    <source>
        <dbReference type="ARBA" id="ARBA00001917"/>
    </source>
</evidence>
<protein>
    <recommendedName>
        <fullName evidence="7 12">Dihydroorotate dehydrogenase (quinone)</fullName>
        <ecNumber evidence="6 12">1.3.5.2</ecNumber>
    </recommendedName>
</protein>
<dbReference type="PANTHER" id="PTHR48109">
    <property type="entry name" value="DIHYDROOROTATE DEHYDROGENASE (QUINONE), MITOCHONDRIAL-RELATED"/>
    <property type="match status" value="1"/>
</dbReference>
<dbReference type="InterPro" id="IPR005719">
    <property type="entry name" value="Dihydroorotate_DH_2"/>
</dbReference>
<gene>
    <name evidence="14" type="ORF">KQ910_24785</name>
</gene>
<evidence type="ECO:0000256" key="8">
    <source>
        <dbReference type="ARBA" id="ARBA00022630"/>
    </source>
</evidence>
<comment type="function">
    <text evidence="2">Catalyzes the conversion of dihydroorotate to orotate with quinone as electron acceptor.</text>
</comment>
<name>A0ABS6IRN6_9HYPH</name>
<dbReference type="EMBL" id="JAHOPB010000003">
    <property type="protein sequence ID" value="MBU8877011.1"/>
    <property type="molecule type" value="Genomic_DNA"/>
</dbReference>
<dbReference type="PROSITE" id="PS00911">
    <property type="entry name" value="DHODEHASE_1"/>
    <property type="match status" value="1"/>
</dbReference>
<dbReference type="InterPro" id="IPR001295">
    <property type="entry name" value="Dihydroorotate_DH_CS"/>
</dbReference>
<dbReference type="NCBIfam" id="NF003645">
    <property type="entry name" value="PRK05286.1-2"/>
    <property type="match status" value="1"/>
</dbReference>
<evidence type="ECO:0000256" key="2">
    <source>
        <dbReference type="ARBA" id="ARBA00003125"/>
    </source>
</evidence>
<dbReference type="InterPro" id="IPR050074">
    <property type="entry name" value="DHO_dehydrogenase"/>
</dbReference>
<dbReference type="CDD" id="cd04738">
    <property type="entry name" value="DHOD_2_like"/>
    <property type="match status" value="1"/>
</dbReference>
<reference evidence="14 15" key="1">
    <citation type="submission" date="2021-06" db="EMBL/GenBank/DDBJ databases">
        <authorList>
            <person name="Lee D.H."/>
        </authorList>
    </citation>
    <scope>NUCLEOTIDE SEQUENCE [LARGE SCALE GENOMIC DNA]</scope>
    <source>
        <strain evidence="14 15">MMS21-HV4-11</strain>
    </source>
</reference>
<feature type="domain" description="Dihydroorotate dehydrogenase catalytic" evidence="13">
    <location>
        <begin position="44"/>
        <end position="331"/>
    </location>
</feature>
<evidence type="ECO:0000256" key="5">
    <source>
        <dbReference type="ARBA" id="ARBA00005359"/>
    </source>
</evidence>
<dbReference type="InterPro" id="IPR012135">
    <property type="entry name" value="Dihydroorotate_DH_1_2"/>
</dbReference>